<name>A0A174KP20_9FIRM</name>
<dbReference type="PROSITE" id="PS00092">
    <property type="entry name" value="N6_MTASE"/>
    <property type="match status" value="1"/>
</dbReference>
<sequence length="267" mass="30896">MTGYPGSFQKMGFEVFENYECDGQIEIPFPNRFLNSDCMDVMKLYPDKYFDLALCDPPYGLNEHGGKNRSKYVLQKNGNRLYVPDGNYENRGWDNEPPDKAYFDEVIRISKNQIIFGCNYFDYPFPGGRIIWDKCNDGSDQSDAEIAYNSFSNRVDIVRYMWRGMMQGKSIEEGWIQQGNKSLNEKRITPTQKPVALYKWIIQKYLKPGDKLIDTHVGSASSLIACEDLGIQYVGTEKDTFTYNLADKRLQEHKAQLSIFDYGVERC</sequence>
<evidence type="ECO:0000313" key="8">
    <source>
        <dbReference type="Proteomes" id="UP000095651"/>
    </source>
</evidence>
<dbReference type="InterPro" id="IPR002941">
    <property type="entry name" value="DNA_methylase_N4/N6"/>
</dbReference>
<evidence type="ECO:0000256" key="3">
    <source>
        <dbReference type="ARBA" id="ARBA00022679"/>
    </source>
</evidence>
<organism evidence="7 8">
    <name type="scientific">Hungatella hathewayi</name>
    <dbReference type="NCBI Taxonomy" id="154046"/>
    <lineage>
        <taxon>Bacteria</taxon>
        <taxon>Bacillati</taxon>
        <taxon>Bacillota</taxon>
        <taxon>Clostridia</taxon>
        <taxon>Lachnospirales</taxon>
        <taxon>Lachnospiraceae</taxon>
        <taxon>Hungatella</taxon>
    </lineage>
</organism>
<dbReference type="Proteomes" id="UP000095651">
    <property type="component" value="Unassembled WGS sequence"/>
</dbReference>
<dbReference type="GO" id="GO:0008170">
    <property type="term" value="F:N-methyltransferase activity"/>
    <property type="evidence" value="ECO:0007669"/>
    <property type="project" value="InterPro"/>
</dbReference>
<dbReference type="PRINTS" id="PR00508">
    <property type="entry name" value="S21N4MTFRASE"/>
</dbReference>
<dbReference type="Pfam" id="PF01555">
    <property type="entry name" value="N6_N4_Mtase"/>
    <property type="match status" value="1"/>
</dbReference>
<evidence type="ECO:0000259" key="6">
    <source>
        <dbReference type="Pfam" id="PF01555"/>
    </source>
</evidence>
<dbReference type="InterPro" id="IPR029063">
    <property type="entry name" value="SAM-dependent_MTases_sf"/>
</dbReference>
<dbReference type="InterPro" id="IPR001091">
    <property type="entry name" value="RM_Methyltransferase"/>
</dbReference>
<keyword evidence="4" id="KW-0680">Restriction system</keyword>
<protein>
    <recommendedName>
        <fullName evidence="5">Methyltransferase</fullName>
        <ecNumber evidence="5">2.1.1.-</ecNumber>
    </recommendedName>
</protein>
<feature type="domain" description="DNA methylase N-4/N-6" evidence="6">
    <location>
        <begin position="166"/>
        <end position="246"/>
    </location>
</feature>
<dbReference type="InterPro" id="IPR002052">
    <property type="entry name" value="DNA_methylase_N6_adenine_CS"/>
</dbReference>
<proteinExistence type="inferred from homology"/>
<dbReference type="Gene3D" id="3.40.50.150">
    <property type="entry name" value="Vaccinia Virus protein VP39"/>
    <property type="match status" value="1"/>
</dbReference>
<evidence type="ECO:0000256" key="2">
    <source>
        <dbReference type="ARBA" id="ARBA00022603"/>
    </source>
</evidence>
<accession>A0A174KP20</accession>
<dbReference type="GO" id="GO:0009307">
    <property type="term" value="P:DNA restriction-modification system"/>
    <property type="evidence" value="ECO:0007669"/>
    <property type="project" value="UniProtKB-KW"/>
</dbReference>
<keyword evidence="2 7" id="KW-0489">Methyltransferase</keyword>
<reference evidence="7 8" key="1">
    <citation type="submission" date="2015-09" db="EMBL/GenBank/DDBJ databases">
        <authorList>
            <consortium name="Pathogen Informatics"/>
        </authorList>
    </citation>
    <scope>NUCLEOTIDE SEQUENCE [LARGE SCALE GENOMIC DNA]</scope>
    <source>
        <strain evidence="7 8">2789STDY5608850</strain>
    </source>
</reference>
<dbReference type="GO" id="GO:0032259">
    <property type="term" value="P:methylation"/>
    <property type="evidence" value="ECO:0007669"/>
    <property type="project" value="UniProtKB-KW"/>
</dbReference>
<dbReference type="GO" id="GO:0003677">
    <property type="term" value="F:DNA binding"/>
    <property type="evidence" value="ECO:0007669"/>
    <property type="project" value="InterPro"/>
</dbReference>
<dbReference type="EC" id="2.1.1.-" evidence="5"/>
<dbReference type="SUPFAM" id="SSF53335">
    <property type="entry name" value="S-adenosyl-L-methionine-dependent methyltransferases"/>
    <property type="match status" value="1"/>
</dbReference>
<evidence type="ECO:0000313" key="7">
    <source>
        <dbReference type="EMBL" id="CUP13954.1"/>
    </source>
</evidence>
<evidence type="ECO:0000256" key="4">
    <source>
        <dbReference type="ARBA" id="ARBA00022747"/>
    </source>
</evidence>
<evidence type="ECO:0000256" key="1">
    <source>
        <dbReference type="ARBA" id="ARBA00006594"/>
    </source>
</evidence>
<keyword evidence="3" id="KW-0808">Transferase</keyword>
<dbReference type="AlphaFoldDB" id="A0A174KP20"/>
<evidence type="ECO:0000256" key="5">
    <source>
        <dbReference type="RuleBase" id="RU362026"/>
    </source>
</evidence>
<comment type="similarity">
    <text evidence="1 5">Belongs to the N(4)/N(6)-methyltransferase family.</text>
</comment>
<gene>
    <name evidence="7" type="ORF">ERS852407_05084</name>
</gene>
<dbReference type="EMBL" id="CYZE01000019">
    <property type="protein sequence ID" value="CUP13954.1"/>
    <property type="molecule type" value="Genomic_DNA"/>
</dbReference>